<keyword evidence="1" id="KW-0732">Signal</keyword>
<dbReference type="InterPro" id="IPR039564">
    <property type="entry name" value="Peptidase_C39-like"/>
</dbReference>
<gene>
    <name evidence="3" type="ORF">SIL72_13435</name>
</gene>
<dbReference type="Pfam" id="PF13529">
    <property type="entry name" value="Peptidase_C39_2"/>
    <property type="match status" value="1"/>
</dbReference>
<evidence type="ECO:0000256" key="1">
    <source>
        <dbReference type="SAM" id="SignalP"/>
    </source>
</evidence>
<dbReference type="AlphaFoldDB" id="A0AB35T9E4"/>
<accession>A0AB35T9E4</accession>
<feature type="domain" description="Peptidase C39-like" evidence="2">
    <location>
        <begin position="216"/>
        <end position="352"/>
    </location>
</feature>
<evidence type="ECO:0000313" key="3">
    <source>
        <dbReference type="EMBL" id="MDX5895023.1"/>
    </source>
</evidence>
<proteinExistence type="predicted"/>
<dbReference type="RefSeq" id="WP_159449929.1">
    <property type="nucleotide sequence ID" value="NZ_CP007514.1"/>
</dbReference>
<dbReference type="CDD" id="cd02549">
    <property type="entry name" value="Peptidase_C39A"/>
    <property type="match status" value="1"/>
</dbReference>
<reference evidence="3" key="1">
    <citation type="submission" date="2023-11" db="EMBL/GenBank/DDBJ databases">
        <title>MicrobeMod: A computational toolkit for identifying prokaryotic methylation and restriction-modification with nanopore sequencing.</title>
        <authorList>
            <person name="Crits-Christoph A."/>
            <person name="Kang S.C."/>
            <person name="Lee H."/>
            <person name="Ostrov N."/>
        </authorList>
    </citation>
    <scope>NUCLEOTIDE SEQUENCE</scope>
    <source>
        <strain evidence="3">ATCC 51242</strain>
    </source>
</reference>
<dbReference type="Proteomes" id="UP001281130">
    <property type="component" value="Unassembled WGS sequence"/>
</dbReference>
<comment type="caution">
    <text evidence="3">The sequence shown here is derived from an EMBL/GenBank/DDBJ whole genome shotgun (WGS) entry which is preliminary data.</text>
</comment>
<dbReference type="InterPro" id="IPR039563">
    <property type="entry name" value="Peptidase_C39_single_dom"/>
</dbReference>
<feature type="signal peptide" evidence="1">
    <location>
        <begin position="1"/>
        <end position="24"/>
    </location>
</feature>
<organism evidence="3 4">
    <name type="scientific">Rubrobacter radiotolerans</name>
    <name type="common">Arthrobacter radiotolerans</name>
    <dbReference type="NCBI Taxonomy" id="42256"/>
    <lineage>
        <taxon>Bacteria</taxon>
        <taxon>Bacillati</taxon>
        <taxon>Actinomycetota</taxon>
        <taxon>Rubrobacteria</taxon>
        <taxon>Rubrobacterales</taxon>
        <taxon>Rubrobacteraceae</taxon>
        <taxon>Rubrobacter</taxon>
    </lineage>
</organism>
<protein>
    <submittedName>
        <fullName evidence="3">Peptidase C39 family protein</fullName>
    </submittedName>
</protein>
<feature type="chain" id="PRO_5044220429" evidence="1">
    <location>
        <begin position="25"/>
        <end position="400"/>
    </location>
</feature>
<name>A0AB35T9E4_RUBRA</name>
<sequence>MAGTMRRSALLLMFGALVLFGVAAGDGGRAEAASPAPYVDFDRHQSHAALSSGSASGVVVTKTKTGGVVRLAEGRTGGTLTSKVYGTSFPFDTLVPSWNARTPSGTWLTVEVRVRDRETGWSRWFSAGQWASGSDTIKRQSVAGQSTTRWALDTDVLQSKGRVFADAYQYRLTLKTKKSGATPRVRSVSFANSDSYRHGTSLGHSSDRGAWGRNLAVPQRSQMIYPDGGEVWCSPTSLSMVMAYWSQKQGVAGWNRSVPTVAGGTYDHTYKGNGNWPFNVAYASSAGLDGDVSRFGSLAQAEEWVEAGVPVIASLSWGQGQLSGAPIPSSAGHLLVIRGFTPSGDVIVNDPAASSNSGVQRTYKRSEFYAAWMRGSGGVVYLVRPVGWQKPSQTYASGSW</sequence>
<evidence type="ECO:0000313" key="4">
    <source>
        <dbReference type="Proteomes" id="UP001281130"/>
    </source>
</evidence>
<evidence type="ECO:0000259" key="2">
    <source>
        <dbReference type="Pfam" id="PF13529"/>
    </source>
</evidence>
<dbReference type="EMBL" id="JAWXXX010000001">
    <property type="protein sequence ID" value="MDX5895023.1"/>
    <property type="molecule type" value="Genomic_DNA"/>
</dbReference>
<dbReference type="Gene3D" id="3.90.70.10">
    <property type="entry name" value="Cysteine proteinases"/>
    <property type="match status" value="1"/>
</dbReference>